<gene>
    <name evidence="1" type="ORF">PCANC_27480</name>
</gene>
<dbReference type="PANTHER" id="PTHR33129">
    <property type="entry name" value="PROTEIN KINASE DOMAIN-CONTAINING PROTEIN-RELATED"/>
    <property type="match status" value="1"/>
</dbReference>
<comment type="caution">
    <text evidence="1">The sequence shown here is derived from an EMBL/GenBank/DDBJ whole genome shotgun (WGS) entry which is preliminary data.</text>
</comment>
<dbReference type="OrthoDB" id="2340858at2759"/>
<dbReference type="AlphaFoldDB" id="A0A2N5RXC0"/>
<proteinExistence type="predicted"/>
<reference evidence="1 2" key="1">
    <citation type="submission" date="2017-11" db="EMBL/GenBank/DDBJ databases">
        <title>De novo assembly and phasing of dikaryotic genomes from two isolates of Puccinia coronata f. sp. avenae, the causal agent of oat crown rust.</title>
        <authorList>
            <person name="Miller M.E."/>
            <person name="Zhang Y."/>
            <person name="Omidvar V."/>
            <person name="Sperschneider J."/>
            <person name="Schwessinger B."/>
            <person name="Raley C."/>
            <person name="Palmer J.M."/>
            <person name="Garnica D."/>
            <person name="Upadhyaya N."/>
            <person name="Rathjen J."/>
            <person name="Taylor J.M."/>
            <person name="Park R.F."/>
            <person name="Dodds P.N."/>
            <person name="Hirsch C.D."/>
            <person name="Kianian S.F."/>
            <person name="Figueroa M."/>
        </authorList>
    </citation>
    <scope>NUCLEOTIDE SEQUENCE [LARGE SCALE GENOMIC DNA]</scope>
    <source>
        <strain evidence="1">12NC29</strain>
    </source>
</reference>
<name>A0A2N5RXC0_9BASI</name>
<keyword evidence="2" id="KW-1185">Reference proteome</keyword>
<protein>
    <submittedName>
        <fullName evidence="1">Uncharacterized protein</fullName>
    </submittedName>
</protein>
<evidence type="ECO:0000313" key="1">
    <source>
        <dbReference type="EMBL" id="PLW05620.1"/>
    </source>
</evidence>
<sequence length="1071" mass="118530">MLIDFEDPQRASAPVGLLRLASQKSLNQREILPSQPVQGDRSRHLLWVIEVGQHPALRDKLAALMLEAFTAVLLLTLQESQNRKAATNPERAGEVRAPTKIKRTAHIRPEESSCFLRRAQKIDDHPRTRTWNLLLSAASHEPCSPHERGDGVWKTVLRFILSHFARNELGSNAAIGAPLLCPCTDTETEDGPGAELSPTPGRSYVATSRPVAALGRRITVAHPFRPGDPWRRRGGMGTGSGTVSQVAPLVRFTQSCDQAGTAATSGRALCWEIVPLCTAGKRKASAGVGPSRRGAGGGAKMRDAAGGLGSIVSLWLTLTSNLFLTAGLQAYTLRMVPQRIWLAFNGYLVSVRTNTLEIVQDLMLAAKNGFPISLRDVEPPSITLHTTEHAEALDSGLALAEIAAQLTPCAARETPLIVKVNGIPTIIWLSFKDDLVSVQTKGLMFVDGLACEVQKRFPGSLGDMDTPRITLHTTEHAEALGSGLALAEIAAQLTPCAARETPLIVKVNGLPTRIWLSFNGHLVGIRTNKLEFVEDLVYGAKNGFPISLRDVEPPSITLHTTEHAEALDSGLAIAKIAAQLTPCAARETPLIVKAKGNIEEENILRFWKNLPEATLVADGEMPYLELKESYVLGNPNLGHRFIVRPIYKELCARMDTKGSGQWVVTGTPGIGKTIFSAYYLWTAACKNKTVLWEPFQTPGRPVRTYLMTSSGVELLADNSDKLANARANSETLYIVDGRAPQQCQAWTLLVTSPQRTHYKDILKESSSSLLYMPPWSYEELEFCKAVLYPDERVLPTTLMRRLFEWYGGVPRFVVARAKDQLEKLGGDEEAALEQLVDDLTQAIKQTSMREIIDSHRFRSRDGEYSHRVLHLCRVPKKSLNHFQLEWASSQVENFVLSAFEEEIQSDQAFFLKKSKDYDAGNLRGIIFEMYAHAALRDGGTFQARRLDCDPPSDQSVEVTFPAAERQYFRGYEEVDLLRTDVLWQPTSKNLASIDSLRGPANLFQVTVSEQHAIKHQGLMKALGAVNKAQYQLSPRLYFLVPSDRYFTYKRQPYLKADGKVYTDRLGDVGKR</sequence>
<accession>A0A2N5RXC0</accession>
<dbReference type="Proteomes" id="UP000235388">
    <property type="component" value="Unassembled WGS sequence"/>
</dbReference>
<evidence type="ECO:0000313" key="2">
    <source>
        <dbReference type="Proteomes" id="UP000235388"/>
    </source>
</evidence>
<dbReference type="InterPro" id="IPR052980">
    <property type="entry name" value="Crinkler_effector"/>
</dbReference>
<dbReference type="PANTHER" id="PTHR33129:SF1">
    <property type="entry name" value="ATP-BINDING PROTEIN"/>
    <property type="match status" value="1"/>
</dbReference>
<organism evidence="1 2">
    <name type="scientific">Puccinia coronata f. sp. avenae</name>
    <dbReference type="NCBI Taxonomy" id="200324"/>
    <lineage>
        <taxon>Eukaryota</taxon>
        <taxon>Fungi</taxon>
        <taxon>Dikarya</taxon>
        <taxon>Basidiomycota</taxon>
        <taxon>Pucciniomycotina</taxon>
        <taxon>Pucciniomycetes</taxon>
        <taxon>Pucciniales</taxon>
        <taxon>Pucciniaceae</taxon>
        <taxon>Puccinia</taxon>
    </lineage>
</organism>
<dbReference type="EMBL" id="PGCJ01001413">
    <property type="protein sequence ID" value="PLW05620.1"/>
    <property type="molecule type" value="Genomic_DNA"/>
</dbReference>
<dbReference type="STRING" id="200324.A0A2N5RXC0"/>